<dbReference type="OrthoDB" id="3045894at2759"/>
<accession>A0A8H5GAL4</accession>
<sequence length="368" mass="41581">MSLSTVDDDIYDFEIIDAALTSLSEKQIKALAKQTSFIGTKDGRLDGHSPAAILDKAVVSRDQDEGYYLEIKGDRLEISVTVCPKSNYSWKNGPEGNLVLRKWKDSLIHCPPGITVQKFEVERGKWQWKKIVEQGDKKWESLIWDSDFDGKLRPFEYAVSAQPVDEVARKFITASFEAIENKFSTHASTLKKELKNNKFPPGNKMFLFAKRPVVILNSIPLDEGRASEFFNFSGSSEHLAEMDFRFNRVPEVLAIDQKNKAELAMSFHDVHLLGNQAVFQLIISPRAYVHADKMSWEFRLIAIKVLGKKQLEIAQSPTKQVQRRKATFIDLDDEECDESLTPSPSKKQKLANSPSSSSRSSSTLSNTT</sequence>
<reference evidence="2 3" key="1">
    <citation type="journal article" date="2020" name="ISME J.">
        <title>Uncovering the hidden diversity of litter-decomposition mechanisms in mushroom-forming fungi.</title>
        <authorList>
            <person name="Floudas D."/>
            <person name="Bentzer J."/>
            <person name="Ahren D."/>
            <person name="Johansson T."/>
            <person name="Persson P."/>
            <person name="Tunlid A."/>
        </authorList>
    </citation>
    <scope>NUCLEOTIDE SEQUENCE [LARGE SCALE GENOMIC DNA]</scope>
    <source>
        <strain evidence="2 3">CBS 406.79</strain>
    </source>
</reference>
<dbReference type="EMBL" id="JAACJN010000210">
    <property type="protein sequence ID" value="KAF5361230.1"/>
    <property type="molecule type" value="Genomic_DNA"/>
</dbReference>
<evidence type="ECO:0000313" key="2">
    <source>
        <dbReference type="EMBL" id="KAF5361230.1"/>
    </source>
</evidence>
<evidence type="ECO:0000256" key="1">
    <source>
        <dbReference type="SAM" id="MobiDB-lite"/>
    </source>
</evidence>
<keyword evidence="3" id="KW-1185">Reference proteome</keyword>
<evidence type="ECO:0000313" key="3">
    <source>
        <dbReference type="Proteomes" id="UP000518752"/>
    </source>
</evidence>
<comment type="caution">
    <text evidence="2">The sequence shown here is derived from an EMBL/GenBank/DDBJ whole genome shotgun (WGS) entry which is preliminary data.</text>
</comment>
<dbReference type="Proteomes" id="UP000518752">
    <property type="component" value="Unassembled WGS sequence"/>
</dbReference>
<protein>
    <submittedName>
        <fullName evidence="2">Uncharacterized protein</fullName>
    </submittedName>
</protein>
<organism evidence="2 3">
    <name type="scientific">Collybiopsis confluens</name>
    <dbReference type="NCBI Taxonomy" id="2823264"/>
    <lineage>
        <taxon>Eukaryota</taxon>
        <taxon>Fungi</taxon>
        <taxon>Dikarya</taxon>
        <taxon>Basidiomycota</taxon>
        <taxon>Agaricomycotina</taxon>
        <taxon>Agaricomycetes</taxon>
        <taxon>Agaricomycetidae</taxon>
        <taxon>Agaricales</taxon>
        <taxon>Marasmiineae</taxon>
        <taxon>Omphalotaceae</taxon>
        <taxon>Collybiopsis</taxon>
    </lineage>
</organism>
<gene>
    <name evidence="2" type="ORF">D9757_013226</name>
</gene>
<proteinExistence type="predicted"/>
<feature type="compositionally biased region" description="Low complexity" evidence="1">
    <location>
        <begin position="353"/>
        <end position="368"/>
    </location>
</feature>
<name>A0A8H5GAL4_9AGAR</name>
<feature type="region of interest" description="Disordered" evidence="1">
    <location>
        <begin position="333"/>
        <end position="368"/>
    </location>
</feature>
<dbReference type="AlphaFoldDB" id="A0A8H5GAL4"/>